<dbReference type="Gene3D" id="1.10.10.10">
    <property type="entry name" value="Winged helix-like DNA-binding domain superfamily/Winged helix DNA-binding domain"/>
    <property type="match status" value="1"/>
</dbReference>
<dbReference type="GO" id="GO:0000156">
    <property type="term" value="F:phosphorelay response regulator activity"/>
    <property type="evidence" value="ECO:0007669"/>
    <property type="project" value="TreeGrafter"/>
</dbReference>
<dbReference type="PROSITE" id="PS50110">
    <property type="entry name" value="RESPONSE_REGULATORY"/>
    <property type="match status" value="1"/>
</dbReference>
<evidence type="ECO:0000256" key="2">
    <source>
        <dbReference type="ARBA" id="ARBA00023012"/>
    </source>
</evidence>
<feature type="domain" description="OmpR/PhoB-type" evidence="9">
    <location>
        <begin position="4"/>
        <end position="101"/>
    </location>
</feature>
<evidence type="ECO:0000256" key="5">
    <source>
        <dbReference type="ARBA" id="ARBA00023163"/>
    </source>
</evidence>
<evidence type="ECO:0000256" key="4">
    <source>
        <dbReference type="ARBA" id="ARBA00023125"/>
    </source>
</evidence>
<dbReference type="CDD" id="cd00383">
    <property type="entry name" value="trans_reg_C"/>
    <property type="match status" value="1"/>
</dbReference>
<keyword evidence="1 6" id="KW-0597">Phosphoprotein</keyword>
<keyword evidence="11" id="KW-1185">Reference proteome</keyword>
<evidence type="ECO:0000259" key="9">
    <source>
        <dbReference type="PROSITE" id="PS51755"/>
    </source>
</evidence>
<evidence type="ECO:0000256" key="7">
    <source>
        <dbReference type="PROSITE-ProRule" id="PRU01091"/>
    </source>
</evidence>
<accession>A0A420EJN3</accession>
<reference evidence="10 11" key="1">
    <citation type="submission" date="2018-09" db="EMBL/GenBank/DDBJ databases">
        <authorList>
            <person name="Wang Z."/>
        </authorList>
    </citation>
    <scope>NUCLEOTIDE SEQUENCE [LARGE SCALE GENOMIC DNA]</scope>
    <source>
        <strain evidence="10 11">ALS 81</strain>
    </source>
</reference>
<comment type="caution">
    <text evidence="10">The sequence shown here is derived from an EMBL/GenBank/DDBJ whole genome shotgun (WGS) entry which is preliminary data.</text>
</comment>
<keyword evidence="5" id="KW-0804">Transcription</keyword>
<keyword evidence="3" id="KW-0805">Transcription regulation</keyword>
<gene>
    <name evidence="10" type="ORF">DBZ36_02735</name>
</gene>
<dbReference type="Pfam" id="PF00486">
    <property type="entry name" value="Trans_reg_C"/>
    <property type="match status" value="1"/>
</dbReference>
<dbReference type="SMART" id="SM00862">
    <property type="entry name" value="Trans_reg_C"/>
    <property type="match status" value="1"/>
</dbReference>
<dbReference type="Proteomes" id="UP000286482">
    <property type="component" value="Unassembled WGS sequence"/>
</dbReference>
<organism evidence="10 11">
    <name type="scientific">Alginatibacterium sediminis</name>
    <dbReference type="NCBI Taxonomy" id="2164068"/>
    <lineage>
        <taxon>Bacteria</taxon>
        <taxon>Pseudomonadati</taxon>
        <taxon>Pseudomonadota</taxon>
        <taxon>Gammaproteobacteria</taxon>
        <taxon>Alteromonadales</taxon>
        <taxon>Alteromonadaceae</taxon>
        <taxon>Alginatibacterium</taxon>
    </lineage>
</organism>
<dbReference type="EMBL" id="RAQO01000003">
    <property type="protein sequence ID" value="RKF20874.1"/>
    <property type="molecule type" value="Genomic_DNA"/>
</dbReference>
<dbReference type="SUPFAM" id="SSF52172">
    <property type="entry name" value="CheY-like"/>
    <property type="match status" value="1"/>
</dbReference>
<dbReference type="InterPro" id="IPR039420">
    <property type="entry name" value="WalR-like"/>
</dbReference>
<evidence type="ECO:0000256" key="1">
    <source>
        <dbReference type="ARBA" id="ARBA00022553"/>
    </source>
</evidence>
<evidence type="ECO:0000313" key="10">
    <source>
        <dbReference type="EMBL" id="RKF20874.1"/>
    </source>
</evidence>
<keyword evidence="4 7" id="KW-0238">DNA-binding</keyword>
<name>A0A420EJN3_9ALTE</name>
<dbReference type="InterPro" id="IPR016032">
    <property type="entry name" value="Sig_transdc_resp-reg_C-effctor"/>
</dbReference>
<dbReference type="InterPro" id="IPR036388">
    <property type="entry name" value="WH-like_DNA-bd_sf"/>
</dbReference>
<keyword evidence="2" id="KW-0902">Two-component regulatory system</keyword>
<feature type="DNA-binding region" description="OmpR/PhoB-type" evidence="7">
    <location>
        <begin position="4"/>
        <end position="101"/>
    </location>
</feature>
<dbReference type="RefSeq" id="WP_120353402.1">
    <property type="nucleotide sequence ID" value="NZ_RAQO01000003.1"/>
</dbReference>
<evidence type="ECO:0000259" key="8">
    <source>
        <dbReference type="PROSITE" id="PS50110"/>
    </source>
</evidence>
<evidence type="ECO:0000256" key="6">
    <source>
        <dbReference type="PROSITE-ProRule" id="PRU00169"/>
    </source>
</evidence>
<protein>
    <submittedName>
        <fullName evidence="10">Response regulator</fullName>
    </submittedName>
</protein>
<dbReference type="AlphaFoldDB" id="A0A420EJN3"/>
<dbReference type="Gene3D" id="3.40.50.2300">
    <property type="match status" value="1"/>
</dbReference>
<dbReference type="PANTHER" id="PTHR48111">
    <property type="entry name" value="REGULATOR OF RPOS"/>
    <property type="match status" value="1"/>
</dbReference>
<dbReference type="PROSITE" id="PS51755">
    <property type="entry name" value="OMPR_PHOB"/>
    <property type="match status" value="1"/>
</dbReference>
<feature type="domain" description="Response regulatory" evidence="8">
    <location>
        <begin position="119"/>
        <end position="238"/>
    </location>
</feature>
<dbReference type="Pfam" id="PF00072">
    <property type="entry name" value="Response_reg"/>
    <property type="match status" value="1"/>
</dbReference>
<dbReference type="GO" id="GO:0000976">
    <property type="term" value="F:transcription cis-regulatory region binding"/>
    <property type="evidence" value="ECO:0007669"/>
    <property type="project" value="TreeGrafter"/>
</dbReference>
<evidence type="ECO:0000313" key="11">
    <source>
        <dbReference type="Proteomes" id="UP000286482"/>
    </source>
</evidence>
<dbReference type="SUPFAM" id="SSF46894">
    <property type="entry name" value="C-terminal effector domain of the bipartite response regulators"/>
    <property type="match status" value="1"/>
</dbReference>
<dbReference type="GO" id="GO:0032993">
    <property type="term" value="C:protein-DNA complex"/>
    <property type="evidence" value="ECO:0007669"/>
    <property type="project" value="TreeGrafter"/>
</dbReference>
<evidence type="ECO:0000256" key="3">
    <source>
        <dbReference type="ARBA" id="ARBA00023015"/>
    </source>
</evidence>
<feature type="modified residue" description="4-aspartylphosphate" evidence="6">
    <location>
        <position position="169"/>
    </location>
</feature>
<dbReference type="GO" id="GO:0005829">
    <property type="term" value="C:cytosol"/>
    <property type="evidence" value="ECO:0007669"/>
    <property type="project" value="TreeGrafter"/>
</dbReference>
<proteinExistence type="predicted"/>
<dbReference type="GO" id="GO:0006355">
    <property type="term" value="P:regulation of DNA-templated transcription"/>
    <property type="evidence" value="ECO:0007669"/>
    <property type="project" value="InterPro"/>
</dbReference>
<dbReference type="InterPro" id="IPR001789">
    <property type="entry name" value="Sig_transdc_resp-reg_receiver"/>
</dbReference>
<sequence>MTYNEVINVGPFAVDLGQNSLIHNGESTYLGPLRASLLAYLCKHINKVVARDDLADSVWGRSVSDHTINQHISQLRKSLQQLSREDLTISTIPKKGYIARCESAAIAASEAMKSLFNTRVLVIESSASIAEDFSGYCLENSLHNVDVVTNINDACRMMASREFDLLVVDASIANYQGLQLIRNIRTGGTVLRPDVKIVTTFREANPSLMGFNILMDIQALMLKPVSSDQFRRQLEAAVNETVELKPTAAYQLVPFQIELRTSSVLNFA</sequence>
<dbReference type="PANTHER" id="PTHR48111:SF1">
    <property type="entry name" value="TWO-COMPONENT RESPONSE REGULATOR ORR33"/>
    <property type="match status" value="1"/>
</dbReference>
<dbReference type="OrthoDB" id="8430416at2"/>
<dbReference type="InterPro" id="IPR001867">
    <property type="entry name" value="OmpR/PhoB-type_DNA-bd"/>
</dbReference>
<dbReference type="CDD" id="cd00156">
    <property type="entry name" value="REC"/>
    <property type="match status" value="1"/>
</dbReference>
<dbReference type="InterPro" id="IPR011006">
    <property type="entry name" value="CheY-like_superfamily"/>
</dbReference>